<protein>
    <submittedName>
        <fullName evidence="2">Uncharacterized protein</fullName>
    </submittedName>
</protein>
<feature type="compositionally biased region" description="Polar residues" evidence="1">
    <location>
        <begin position="111"/>
        <end position="120"/>
    </location>
</feature>
<dbReference type="Proteomes" id="UP000241546">
    <property type="component" value="Unassembled WGS sequence"/>
</dbReference>
<evidence type="ECO:0000313" key="3">
    <source>
        <dbReference type="Proteomes" id="UP000241546"/>
    </source>
</evidence>
<evidence type="ECO:0000256" key="1">
    <source>
        <dbReference type="SAM" id="MobiDB-lite"/>
    </source>
</evidence>
<keyword evidence="3" id="KW-1185">Reference proteome</keyword>
<feature type="region of interest" description="Disordered" evidence="1">
    <location>
        <begin position="104"/>
        <end position="130"/>
    </location>
</feature>
<reference evidence="3" key="1">
    <citation type="submission" date="2016-07" db="EMBL/GenBank/DDBJ databases">
        <title>Multiple horizontal gene transfer events from other fungi enriched the ability of initially mycotrophic Trichoderma (Ascomycota) to feed on dead plant biomass.</title>
        <authorList>
            <consortium name="DOE Joint Genome Institute"/>
            <person name="Atanasova L."/>
            <person name="Chenthamara K."/>
            <person name="Zhang J."/>
            <person name="Grujic M."/>
            <person name="Henrissat B."/>
            <person name="Kuo A."/>
            <person name="Aerts A."/>
            <person name="Salamov A."/>
            <person name="Lipzen A."/>
            <person name="Labutti K."/>
            <person name="Barry K."/>
            <person name="Miao Y."/>
            <person name="Rahimi M.J."/>
            <person name="Shen Q."/>
            <person name="Grigoriev I.V."/>
            <person name="Kubicek C.P."/>
            <person name="Druzhinina I.S."/>
        </authorList>
    </citation>
    <scope>NUCLEOTIDE SEQUENCE [LARGE SCALE GENOMIC DNA]</scope>
    <source>
        <strain evidence="3">TUCIM 6016</strain>
    </source>
</reference>
<organism evidence="2 3">
    <name type="scientific">Trichoderma citrinoviride</name>
    <dbReference type="NCBI Taxonomy" id="58853"/>
    <lineage>
        <taxon>Eukaryota</taxon>
        <taxon>Fungi</taxon>
        <taxon>Dikarya</taxon>
        <taxon>Ascomycota</taxon>
        <taxon>Pezizomycotina</taxon>
        <taxon>Sordariomycetes</taxon>
        <taxon>Hypocreomycetidae</taxon>
        <taxon>Hypocreales</taxon>
        <taxon>Hypocreaceae</taxon>
        <taxon>Trichoderma</taxon>
    </lineage>
</organism>
<dbReference type="GeneID" id="36605962"/>
<gene>
    <name evidence="2" type="ORF">BBK36DRAFT_17661</name>
</gene>
<sequence length="130" mass="14367">MRRACVSLSVVHAPTSGAQLYSLAVGFLLQVNADPYSPRPQGPARGNRLSATDLVMQPALNKSVLMSTSSRPTGVRWAWMLRDAASLHKCSPYRHMCRRRFRHRMGMDSPSRASQPQRCTGQPEASMDGP</sequence>
<accession>A0A2T4BH20</accession>
<evidence type="ECO:0000313" key="2">
    <source>
        <dbReference type="EMBL" id="PTB68624.1"/>
    </source>
</evidence>
<dbReference type="RefSeq" id="XP_024751944.1">
    <property type="nucleotide sequence ID" value="XM_024897844.1"/>
</dbReference>
<proteinExistence type="predicted"/>
<name>A0A2T4BH20_9HYPO</name>
<dbReference type="AlphaFoldDB" id="A0A2T4BH20"/>
<dbReference type="EMBL" id="KZ680209">
    <property type="protein sequence ID" value="PTB68624.1"/>
    <property type="molecule type" value="Genomic_DNA"/>
</dbReference>